<dbReference type="PANTHER" id="PTHR38134">
    <property type="entry name" value="SLR1395 PROTEIN"/>
    <property type="match status" value="1"/>
</dbReference>
<dbReference type="KEGG" id="taer:GT409_14200"/>
<evidence type="ECO:0000313" key="1">
    <source>
        <dbReference type="EMBL" id="QHI70542.1"/>
    </source>
</evidence>
<dbReference type="EMBL" id="CP047593">
    <property type="protein sequence ID" value="QHI70542.1"/>
    <property type="molecule type" value="Genomic_DNA"/>
</dbReference>
<evidence type="ECO:0000313" key="2">
    <source>
        <dbReference type="Proteomes" id="UP000464954"/>
    </source>
</evidence>
<dbReference type="AlphaFoldDB" id="A0A6P1M937"/>
<gene>
    <name evidence="1" type="ORF">GT409_14200</name>
</gene>
<protein>
    <recommendedName>
        <fullName evidence="3">Glycosyl transferase</fullName>
    </recommendedName>
</protein>
<organism evidence="1 2">
    <name type="scientific">Tichowtungia aerotolerans</name>
    <dbReference type="NCBI Taxonomy" id="2697043"/>
    <lineage>
        <taxon>Bacteria</taxon>
        <taxon>Pseudomonadati</taxon>
        <taxon>Kiritimatiellota</taxon>
        <taxon>Tichowtungiia</taxon>
        <taxon>Tichowtungiales</taxon>
        <taxon>Tichowtungiaceae</taxon>
        <taxon>Tichowtungia</taxon>
    </lineage>
</organism>
<dbReference type="Proteomes" id="UP000464954">
    <property type="component" value="Chromosome"/>
</dbReference>
<proteinExistence type="predicted"/>
<evidence type="ECO:0008006" key="3">
    <source>
        <dbReference type="Google" id="ProtNLM"/>
    </source>
</evidence>
<dbReference type="PANTHER" id="PTHR38134:SF2">
    <property type="entry name" value="GALACTOKINASE"/>
    <property type="match status" value="1"/>
</dbReference>
<dbReference type="InterPro" id="IPR053205">
    <property type="entry name" value="GHMP_kinase_L-arabinokinase"/>
</dbReference>
<reference evidence="1 2" key="1">
    <citation type="submission" date="2020-01" db="EMBL/GenBank/DDBJ databases">
        <title>Ponticoccus aerotolerans gen. nov., sp. nov., an anaerobic bacterium and proposal of Ponticoccusceae fam. nov., Ponticoccusles ord. nov. and Ponticoccuse classis nov. in the phylum Kiritimatiellaeota.</title>
        <authorList>
            <person name="Zhou L.Y."/>
            <person name="Du Z.J."/>
        </authorList>
    </citation>
    <scope>NUCLEOTIDE SEQUENCE [LARGE SCALE GENOMIC DNA]</scope>
    <source>
        <strain evidence="1 2">S-5007</strain>
    </source>
</reference>
<keyword evidence="2" id="KW-1185">Reference proteome</keyword>
<name>A0A6P1M937_9BACT</name>
<dbReference type="SUPFAM" id="SSF53756">
    <property type="entry name" value="UDP-Glycosyltransferase/glycogen phosphorylase"/>
    <property type="match status" value="1"/>
</dbReference>
<sequence length="363" mass="41029">MKPIAYYITAHGYGHGTRSCDVLHALHRIAPTQSVIVTTDLPRDFLESRLKDCTNITFRSGGFDVGLVQQDSVRADLFQTLEKLEELNEKWDQLISQERLFLQHENVGLVVADIPAIPLAAAQRSGIPNIAIGNFSWDWIYADYAQTDLHWEYFVEKFRTVYEQTDLLLRLPFAPPMEQFPKRKDIPLLAAAGQPRRKDIANISNSNMSKTWILLSFTSLDLESHALENIRSLNNDYEFFCVQPLEFPGSCIHALDRHNVPFADVIASCDIVISKPGFGLVSECIVNSKPLIYSDRGDFAEYPYLVEGIEKYLQNTHIPSADLYTGDFVQSLEKIKSAPTPDGFIRRTGAEMIAEELLGALRM</sequence>
<dbReference type="RefSeq" id="WP_160629716.1">
    <property type="nucleotide sequence ID" value="NZ_CP047593.1"/>
</dbReference>
<accession>A0A6P1M937</accession>